<gene>
    <name evidence="7" type="ORF">DFR51_2186</name>
    <name evidence="6" type="ORF">SmB9_03860</name>
</gene>
<sequence>MTQGGARDQMPVENALARIRVARPTMPKGAGRIADFVLAEPERVVRMSVTELSEATGASEGSVINFCRSLGLTGFQHLKLSLAQEIVRPVQFIHEDLEKDDDLETVCRKVFHSGIQALRDTHSVLDPQALGQAVAAMRAAKRIEIYGIGSSAPIAEDAHYRMLRIGLDARAMTDSHIQAISASRTGPDVAVLTISHTGATHETLTATRLAHEAGAKTVVITNYARSPIQSHADILLYTMARETRFRTEAMASRIAQLCVIDALIAALALADYDRATDTLRRTFDILSIKRF</sequence>
<protein>
    <submittedName>
        <fullName evidence="6">RpiR family transcriptional regulator</fullName>
    </submittedName>
</protein>
<evidence type="ECO:0000256" key="2">
    <source>
        <dbReference type="ARBA" id="ARBA00023125"/>
    </source>
</evidence>
<evidence type="ECO:0000313" key="9">
    <source>
        <dbReference type="Proteomes" id="UP000276029"/>
    </source>
</evidence>
<evidence type="ECO:0000259" key="5">
    <source>
        <dbReference type="PROSITE" id="PS51464"/>
    </source>
</evidence>
<dbReference type="PROSITE" id="PS51071">
    <property type="entry name" value="HTH_RPIR"/>
    <property type="match status" value="1"/>
</dbReference>
<dbReference type="EMBL" id="AP018711">
    <property type="protein sequence ID" value="BBE32728.1"/>
    <property type="molecule type" value="Genomic_DNA"/>
</dbReference>
<dbReference type="InterPro" id="IPR000281">
    <property type="entry name" value="HTH_RpiR"/>
</dbReference>
<dbReference type="Pfam" id="PF01418">
    <property type="entry name" value="HTH_6"/>
    <property type="match status" value="1"/>
</dbReference>
<keyword evidence="3" id="KW-0804">Transcription</keyword>
<organism evidence="6 8">
    <name type="scientific">Sphingosinicella microcystinivorans</name>
    <dbReference type="NCBI Taxonomy" id="335406"/>
    <lineage>
        <taxon>Bacteria</taxon>
        <taxon>Pseudomonadati</taxon>
        <taxon>Pseudomonadota</taxon>
        <taxon>Alphaproteobacteria</taxon>
        <taxon>Sphingomonadales</taxon>
        <taxon>Sphingosinicellaceae</taxon>
        <taxon>Sphingosinicella</taxon>
    </lineage>
</organism>
<dbReference type="Proteomes" id="UP000276029">
    <property type="component" value="Unassembled WGS sequence"/>
</dbReference>
<evidence type="ECO:0000313" key="7">
    <source>
        <dbReference type="EMBL" id="RKS88973.1"/>
    </source>
</evidence>
<evidence type="ECO:0000259" key="4">
    <source>
        <dbReference type="PROSITE" id="PS51071"/>
    </source>
</evidence>
<dbReference type="AlphaFoldDB" id="A0AAD1FZH9"/>
<keyword evidence="2" id="KW-0238">DNA-binding</keyword>
<dbReference type="InterPro" id="IPR009057">
    <property type="entry name" value="Homeodomain-like_sf"/>
</dbReference>
<dbReference type="SUPFAM" id="SSF53697">
    <property type="entry name" value="SIS domain"/>
    <property type="match status" value="1"/>
</dbReference>
<dbReference type="PROSITE" id="PS51464">
    <property type="entry name" value="SIS"/>
    <property type="match status" value="1"/>
</dbReference>
<dbReference type="GO" id="GO:0003677">
    <property type="term" value="F:DNA binding"/>
    <property type="evidence" value="ECO:0007669"/>
    <property type="project" value="UniProtKB-KW"/>
</dbReference>
<dbReference type="KEGG" id="smic:SmB9_03860"/>
<feature type="domain" description="SIS" evidence="5">
    <location>
        <begin position="133"/>
        <end position="273"/>
    </location>
</feature>
<dbReference type="RefSeq" id="WP_121050971.1">
    <property type="nucleotide sequence ID" value="NZ_AP018711.1"/>
</dbReference>
<feature type="domain" description="HTH rpiR-type" evidence="4">
    <location>
        <begin position="13"/>
        <end position="89"/>
    </location>
</feature>
<dbReference type="Gene3D" id="1.10.10.10">
    <property type="entry name" value="Winged helix-like DNA-binding domain superfamily/Winged helix DNA-binding domain"/>
    <property type="match status" value="1"/>
</dbReference>
<keyword evidence="1" id="KW-0805">Transcription regulation</keyword>
<dbReference type="PANTHER" id="PTHR30514">
    <property type="entry name" value="GLUCOKINASE"/>
    <property type="match status" value="1"/>
</dbReference>
<accession>A0AAD1FZH9</accession>
<dbReference type="InterPro" id="IPR046348">
    <property type="entry name" value="SIS_dom_sf"/>
</dbReference>
<dbReference type="EMBL" id="RBWX01000008">
    <property type="protein sequence ID" value="RKS88973.1"/>
    <property type="molecule type" value="Genomic_DNA"/>
</dbReference>
<dbReference type="InterPro" id="IPR035472">
    <property type="entry name" value="RpiR-like_SIS"/>
</dbReference>
<dbReference type="GO" id="GO:1901135">
    <property type="term" value="P:carbohydrate derivative metabolic process"/>
    <property type="evidence" value="ECO:0007669"/>
    <property type="project" value="InterPro"/>
</dbReference>
<dbReference type="SUPFAM" id="SSF46689">
    <property type="entry name" value="Homeodomain-like"/>
    <property type="match status" value="1"/>
</dbReference>
<dbReference type="Proteomes" id="UP000275727">
    <property type="component" value="Chromosome"/>
</dbReference>
<dbReference type="CDD" id="cd05013">
    <property type="entry name" value="SIS_RpiR"/>
    <property type="match status" value="1"/>
</dbReference>
<dbReference type="GO" id="GO:0097367">
    <property type="term" value="F:carbohydrate derivative binding"/>
    <property type="evidence" value="ECO:0007669"/>
    <property type="project" value="InterPro"/>
</dbReference>
<dbReference type="Pfam" id="PF01380">
    <property type="entry name" value="SIS"/>
    <property type="match status" value="1"/>
</dbReference>
<dbReference type="InterPro" id="IPR001347">
    <property type="entry name" value="SIS_dom"/>
</dbReference>
<evidence type="ECO:0000256" key="1">
    <source>
        <dbReference type="ARBA" id="ARBA00023015"/>
    </source>
</evidence>
<reference evidence="7 9" key="2">
    <citation type="submission" date="2018-10" db="EMBL/GenBank/DDBJ databases">
        <title>Genomic Encyclopedia of Type Strains, Phase IV (KMG-IV): sequencing the most valuable type-strain genomes for metagenomic binning, comparative biology and taxonomic classification.</title>
        <authorList>
            <person name="Goeker M."/>
        </authorList>
    </citation>
    <scope>NUCLEOTIDE SEQUENCE [LARGE SCALE GENOMIC DNA]</scope>
    <source>
        <strain evidence="7 9">DSM 19791</strain>
    </source>
</reference>
<keyword evidence="9" id="KW-1185">Reference proteome</keyword>
<evidence type="ECO:0000256" key="3">
    <source>
        <dbReference type="ARBA" id="ARBA00023163"/>
    </source>
</evidence>
<dbReference type="Gene3D" id="3.40.50.10490">
    <property type="entry name" value="Glucose-6-phosphate isomerase like protein, domain 1"/>
    <property type="match status" value="1"/>
</dbReference>
<dbReference type="InterPro" id="IPR036388">
    <property type="entry name" value="WH-like_DNA-bd_sf"/>
</dbReference>
<reference evidence="6 8" key="1">
    <citation type="submission" date="2018-06" db="EMBL/GenBank/DDBJ databases">
        <title>Complete Genome Sequence of the Microcystin-Degrading Bacterium Sphingosinicella microcystinivorans Strain B-9.</title>
        <authorList>
            <person name="Jin H."/>
            <person name="Nishizawa T."/>
            <person name="Guo Y."/>
            <person name="Nishizawa A."/>
            <person name="Park H."/>
            <person name="Kato H."/>
            <person name="Tsuji K."/>
            <person name="Harada K."/>
        </authorList>
    </citation>
    <scope>NUCLEOTIDE SEQUENCE [LARGE SCALE GENOMIC DNA]</scope>
    <source>
        <strain evidence="6 8">B9</strain>
    </source>
</reference>
<proteinExistence type="predicted"/>
<dbReference type="PANTHER" id="PTHR30514:SF1">
    <property type="entry name" value="HTH-TYPE TRANSCRIPTIONAL REGULATOR HEXR-RELATED"/>
    <property type="match status" value="1"/>
</dbReference>
<dbReference type="GO" id="GO:0003700">
    <property type="term" value="F:DNA-binding transcription factor activity"/>
    <property type="evidence" value="ECO:0007669"/>
    <property type="project" value="InterPro"/>
</dbReference>
<dbReference type="InterPro" id="IPR047640">
    <property type="entry name" value="RpiR-like"/>
</dbReference>
<evidence type="ECO:0000313" key="6">
    <source>
        <dbReference type="EMBL" id="BBE32728.1"/>
    </source>
</evidence>
<name>A0AAD1FZH9_SPHMI</name>
<evidence type="ECO:0000313" key="8">
    <source>
        <dbReference type="Proteomes" id="UP000275727"/>
    </source>
</evidence>